<dbReference type="EMBL" id="MU118254">
    <property type="protein sequence ID" value="KAF9643261.1"/>
    <property type="molecule type" value="Genomic_DNA"/>
</dbReference>
<reference evidence="1" key="2">
    <citation type="journal article" date="2020" name="Nat. Commun.">
        <title>Large-scale genome sequencing of mycorrhizal fungi provides insights into the early evolution of symbiotic traits.</title>
        <authorList>
            <person name="Miyauchi S."/>
            <person name="Kiss E."/>
            <person name="Kuo A."/>
            <person name="Drula E."/>
            <person name="Kohler A."/>
            <person name="Sanchez-Garcia M."/>
            <person name="Morin E."/>
            <person name="Andreopoulos B."/>
            <person name="Barry K.W."/>
            <person name="Bonito G."/>
            <person name="Buee M."/>
            <person name="Carver A."/>
            <person name="Chen C."/>
            <person name="Cichocki N."/>
            <person name="Clum A."/>
            <person name="Culley D."/>
            <person name="Crous P.W."/>
            <person name="Fauchery L."/>
            <person name="Girlanda M."/>
            <person name="Hayes R.D."/>
            <person name="Keri Z."/>
            <person name="LaButti K."/>
            <person name="Lipzen A."/>
            <person name="Lombard V."/>
            <person name="Magnuson J."/>
            <person name="Maillard F."/>
            <person name="Murat C."/>
            <person name="Nolan M."/>
            <person name="Ohm R.A."/>
            <person name="Pangilinan J."/>
            <person name="Pereira M.F."/>
            <person name="Perotto S."/>
            <person name="Peter M."/>
            <person name="Pfister S."/>
            <person name="Riley R."/>
            <person name="Sitrit Y."/>
            <person name="Stielow J.B."/>
            <person name="Szollosi G."/>
            <person name="Zifcakova L."/>
            <person name="Stursova M."/>
            <person name="Spatafora J.W."/>
            <person name="Tedersoo L."/>
            <person name="Vaario L.M."/>
            <person name="Yamada A."/>
            <person name="Yan M."/>
            <person name="Wang P."/>
            <person name="Xu J."/>
            <person name="Bruns T."/>
            <person name="Baldrian P."/>
            <person name="Vilgalys R."/>
            <person name="Dunand C."/>
            <person name="Henrissat B."/>
            <person name="Grigoriev I.V."/>
            <person name="Hibbett D."/>
            <person name="Nagy L.G."/>
            <person name="Martin F.M."/>
        </authorList>
    </citation>
    <scope>NUCLEOTIDE SEQUENCE</scope>
    <source>
        <strain evidence="1">P2</strain>
    </source>
</reference>
<protein>
    <submittedName>
        <fullName evidence="1">Uncharacterized protein</fullName>
    </submittedName>
</protein>
<evidence type="ECO:0000313" key="2">
    <source>
        <dbReference type="Proteomes" id="UP000886501"/>
    </source>
</evidence>
<organism evidence="1 2">
    <name type="scientific">Thelephora ganbajun</name>
    <name type="common">Ganba fungus</name>
    <dbReference type="NCBI Taxonomy" id="370292"/>
    <lineage>
        <taxon>Eukaryota</taxon>
        <taxon>Fungi</taxon>
        <taxon>Dikarya</taxon>
        <taxon>Basidiomycota</taxon>
        <taxon>Agaricomycotina</taxon>
        <taxon>Agaricomycetes</taxon>
        <taxon>Thelephorales</taxon>
        <taxon>Thelephoraceae</taxon>
        <taxon>Thelephora</taxon>
    </lineage>
</organism>
<comment type="caution">
    <text evidence="1">The sequence shown here is derived from an EMBL/GenBank/DDBJ whole genome shotgun (WGS) entry which is preliminary data.</text>
</comment>
<name>A0ACB6Z299_THEGA</name>
<accession>A0ACB6Z299</accession>
<gene>
    <name evidence="1" type="ORF">BDM02DRAFT_3132547</name>
</gene>
<sequence>MEGIKEYNGPIEVSMGYTSSVGTMLAKEIALTNDLVRAISTNTRALEERVGVLTTSLEGMERDLHCLKRSHEALKIHTELELSVRDLTIGVLHARINHLLLMEINLMNKEEVMSPPTGNTSMMDVLVEVRVETPKVVLEWDQGEALVRMEVLVSTLILIEDEEVPKPMGIQLPHNTFNWQDEAAQGWEEYYHHQREEEERACEELEFIPPPDYGELFPDMVRADRARYTA</sequence>
<reference evidence="1" key="1">
    <citation type="submission" date="2019-10" db="EMBL/GenBank/DDBJ databases">
        <authorList>
            <consortium name="DOE Joint Genome Institute"/>
            <person name="Kuo A."/>
            <person name="Miyauchi S."/>
            <person name="Kiss E."/>
            <person name="Drula E."/>
            <person name="Kohler A."/>
            <person name="Sanchez-Garcia M."/>
            <person name="Andreopoulos B."/>
            <person name="Barry K.W."/>
            <person name="Bonito G."/>
            <person name="Buee M."/>
            <person name="Carver A."/>
            <person name="Chen C."/>
            <person name="Cichocki N."/>
            <person name="Clum A."/>
            <person name="Culley D."/>
            <person name="Crous P.W."/>
            <person name="Fauchery L."/>
            <person name="Girlanda M."/>
            <person name="Hayes R."/>
            <person name="Keri Z."/>
            <person name="Labutti K."/>
            <person name="Lipzen A."/>
            <person name="Lombard V."/>
            <person name="Magnuson J."/>
            <person name="Maillard F."/>
            <person name="Morin E."/>
            <person name="Murat C."/>
            <person name="Nolan M."/>
            <person name="Ohm R."/>
            <person name="Pangilinan J."/>
            <person name="Pereira M."/>
            <person name="Perotto S."/>
            <person name="Peter M."/>
            <person name="Riley R."/>
            <person name="Sitrit Y."/>
            <person name="Stielow B."/>
            <person name="Szollosi G."/>
            <person name="Zifcakova L."/>
            <person name="Stursova M."/>
            <person name="Spatafora J.W."/>
            <person name="Tedersoo L."/>
            <person name="Vaario L.-M."/>
            <person name="Yamada A."/>
            <person name="Yan M."/>
            <person name="Wang P."/>
            <person name="Xu J."/>
            <person name="Bruns T."/>
            <person name="Baldrian P."/>
            <person name="Vilgalys R."/>
            <person name="Henrissat B."/>
            <person name="Grigoriev I.V."/>
            <person name="Hibbett D."/>
            <person name="Nagy L.G."/>
            <person name="Martin F.M."/>
        </authorList>
    </citation>
    <scope>NUCLEOTIDE SEQUENCE</scope>
    <source>
        <strain evidence="1">P2</strain>
    </source>
</reference>
<dbReference type="Proteomes" id="UP000886501">
    <property type="component" value="Unassembled WGS sequence"/>
</dbReference>
<proteinExistence type="predicted"/>
<keyword evidence="2" id="KW-1185">Reference proteome</keyword>
<evidence type="ECO:0000313" key="1">
    <source>
        <dbReference type="EMBL" id="KAF9643261.1"/>
    </source>
</evidence>